<dbReference type="EMBL" id="KT070866">
    <property type="protein sequence ID" value="AKQ08270.1"/>
    <property type="molecule type" value="Genomic_DNA"/>
</dbReference>
<keyword evidence="2" id="KW-1185">Reference proteome</keyword>
<reference evidence="1 2" key="1">
    <citation type="journal article" date="2016" name="FEMS Microbiol. Lett.">
        <title>Characterization of LysPBC4, a novel Bacillus cereus-specific endolysin of bacteriophage PBC4.</title>
        <authorList>
            <person name="Na H."/>
            <person name="Kong M."/>
            <person name="Ryu S."/>
        </authorList>
    </citation>
    <scope>NUCLEOTIDE SEQUENCE [LARGE SCALE GENOMIC DNA]</scope>
</reference>
<evidence type="ECO:0000313" key="1">
    <source>
        <dbReference type="EMBL" id="AKQ08270.1"/>
    </source>
</evidence>
<organism evidence="1 2">
    <name type="scientific">Bacillus phage PBC4</name>
    <dbReference type="NCBI Taxonomy" id="1675028"/>
    <lineage>
        <taxon>Viruses</taxon>
        <taxon>Duplodnaviria</taxon>
        <taxon>Heunggongvirae</taxon>
        <taxon>Uroviricota</taxon>
        <taxon>Caudoviricetes</taxon>
        <taxon>Sejongvirinae</taxon>
        <taxon>Yihwangvirus</taxon>
        <taxon>Yihwangvirus PBC4</taxon>
    </lineage>
</organism>
<evidence type="ECO:0000313" key="2">
    <source>
        <dbReference type="Proteomes" id="UP000224963"/>
    </source>
</evidence>
<gene>
    <name evidence="1" type="ORF">PBC4_078</name>
</gene>
<name>A0A1D6X8C4_9CAUD</name>
<sequence>MRDSYLVTDIGEQRELKTKVNEWKEESELEYYQTDLQMKINEITRKFSEWIDNTIYELMKMVDVDNPYDLQRKGYKILVEYVEGTSDRTIKLFKLLTGELIYGYTIKIETSFKSHDSFVHSSEMKVTREPILYHGGK</sequence>
<proteinExistence type="predicted"/>
<protein>
    <submittedName>
        <fullName evidence="1">Uncharacterized protein</fullName>
    </submittedName>
</protein>
<dbReference type="Proteomes" id="UP000224963">
    <property type="component" value="Segment"/>
</dbReference>
<accession>A0A1D6X8C4</accession>